<sequence length="267" mass="30902">MIFSKAREEWNRFCASWMFNTRLPVPPFYAYSESSLFRSSRYFPLIGWIVSAGSSWITYFLSWILPVEISVILGMIASVLITGGFHEDGLADVCDAFGGGWNKEKILEIMKDSRIGTFGSLGLILSLGLKYLLLLKLFQISPWMFLFTSWFAHAASRWFALVLMMLIPYARDNDLSKSKPMVKKLPLFDFILSAFFGCFPAIYFAFKFQDKILNILLGFFLSFVFVFYFRSYFKKWIEGFTGDCLGFMQQGTELIFYLGMTISWNFI</sequence>
<evidence type="ECO:0000256" key="4">
    <source>
        <dbReference type="ARBA" id="ARBA00010561"/>
    </source>
</evidence>
<dbReference type="AlphaFoldDB" id="N1WN79"/>
<comment type="pathway">
    <text evidence="3 19">Cofactor biosynthesis; adenosylcobalamin biosynthesis; adenosylcobalamin from cob(II)yrinate a,c-diamide: step 7/7.</text>
</comment>
<feature type="transmembrane region" description="Helical" evidence="19">
    <location>
        <begin position="115"/>
        <end position="133"/>
    </location>
</feature>
<organism evidence="20 21">
    <name type="scientific">Leptospira weilii serovar Ranarum str. ICFT</name>
    <dbReference type="NCBI Taxonomy" id="1218598"/>
    <lineage>
        <taxon>Bacteria</taxon>
        <taxon>Pseudomonadati</taxon>
        <taxon>Spirochaetota</taxon>
        <taxon>Spirochaetia</taxon>
        <taxon>Leptospirales</taxon>
        <taxon>Leptospiraceae</taxon>
        <taxon>Leptospira</taxon>
    </lineage>
</organism>
<comment type="subcellular location">
    <subcellularLocation>
        <location evidence="2 19">Cell membrane</location>
        <topology evidence="2 19">Multi-pass membrane protein</topology>
    </subcellularLocation>
</comment>
<keyword evidence="9 19" id="KW-0808">Transferase</keyword>
<evidence type="ECO:0000256" key="15">
    <source>
        <dbReference type="ARBA" id="ARBA00032605"/>
    </source>
</evidence>
<dbReference type="UniPathway" id="UPA00148">
    <property type="reaction ID" value="UER00238"/>
</dbReference>
<keyword evidence="10 19" id="KW-0812">Transmembrane</keyword>
<feature type="transmembrane region" description="Helical" evidence="19">
    <location>
        <begin position="187"/>
        <end position="206"/>
    </location>
</feature>
<gene>
    <name evidence="19 20" type="primary">cobS</name>
    <name evidence="20" type="ORF">LEP1GSC060_3092</name>
</gene>
<reference evidence="20" key="1">
    <citation type="submission" date="2013-03" db="EMBL/GenBank/DDBJ databases">
        <authorList>
            <person name="Harkins D.M."/>
            <person name="Durkin A.S."/>
            <person name="Brinkac L.M."/>
            <person name="Haft D.H."/>
            <person name="Selengut J.D."/>
            <person name="Sanka R."/>
            <person name="DePew J."/>
            <person name="Purushe J."/>
            <person name="Hartskeerl R.A."/>
            <person name="Ahmed A."/>
            <person name="van der Linden H."/>
            <person name="Goris M.G.A."/>
            <person name="Vinetz J.M."/>
            <person name="Sutton G.G."/>
            <person name="Nierman W.C."/>
            <person name="Fouts D.E."/>
        </authorList>
    </citation>
    <scope>NUCLEOTIDE SEQUENCE [LARGE SCALE GENOMIC DNA]</scope>
    <source>
        <strain evidence="20">ICFT</strain>
    </source>
</reference>
<evidence type="ECO:0000256" key="1">
    <source>
        <dbReference type="ARBA" id="ARBA00001946"/>
    </source>
</evidence>
<keyword evidence="7 19" id="KW-1003">Cell membrane</keyword>
<name>N1WN79_9LEPT</name>
<accession>N1WN79</accession>
<feature type="transmembrane region" description="Helical" evidence="19">
    <location>
        <begin position="145"/>
        <end position="167"/>
    </location>
</feature>
<dbReference type="Pfam" id="PF02654">
    <property type="entry name" value="CobS"/>
    <property type="match status" value="1"/>
</dbReference>
<keyword evidence="8 19" id="KW-0169">Cobalamin biosynthesis</keyword>
<dbReference type="GO" id="GO:0051073">
    <property type="term" value="F:adenosylcobinamide-GDP ribazoletransferase activity"/>
    <property type="evidence" value="ECO:0007669"/>
    <property type="project" value="UniProtKB-UniRule"/>
</dbReference>
<evidence type="ECO:0000256" key="3">
    <source>
        <dbReference type="ARBA" id="ARBA00004663"/>
    </source>
</evidence>
<evidence type="ECO:0000256" key="16">
    <source>
        <dbReference type="ARBA" id="ARBA00032853"/>
    </source>
</evidence>
<evidence type="ECO:0000313" key="21">
    <source>
        <dbReference type="Proteomes" id="UP000012313"/>
    </source>
</evidence>
<dbReference type="HAMAP" id="MF_00719">
    <property type="entry name" value="CobS"/>
    <property type="match status" value="1"/>
</dbReference>
<feature type="transmembrane region" description="Helical" evidence="19">
    <location>
        <begin position="67"/>
        <end position="85"/>
    </location>
</feature>
<evidence type="ECO:0000256" key="7">
    <source>
        <dbReference type="ARBA" id="ARBA00022475"/>
    </source>
</evidence>
<comment type="catalytic activity">
    <reaction evidence="18 19">
        <text>alpha-ribazole 5'-phosphate + adenosylcob(III)inamide-GDP = adenosylcob(III)alamin 5'-phosphate + GMP + H(+)</text>
        <dbReference type="Rhea" id="RHEA:23560"/>
        <dbReference type="ChEBI" id="CHEBI:15378"/>
        <dbReference type="ChEBI" id="CHEBI:57918"/>
        <dbReference type="ChEBI" id="CHEBI:58115"/>
        <dbReference type="ChEBI" id="CHEBI:60487"/>
        <dbReference type="ChEBI" id="CHEBI:60493"/>
        <dbReference type="EC" id="2.7.8.26"/>
    </reaction>
</comment>
<comment type="similarity">
    <text evidence="4 19">Belongs to the CobS family.</text>
</comment>
<dbReference type="InterPro" id="IPR003805">
    <property type="entry name" value="CobS"/>
</dbReference>
<evidence type="ECO:0000256" key="19">
    <source>
        <dbReference type="HAMAP-Rule" id="MF_00719"/>
    </source>
</evidence>
<dbReference type="GO" id="GO:0005886">
    <property type="term" value="C:plasma membrane"/>
    <property type="evidence" value="ECO:0007669"/>
    <property type="project" value="UniProtKB-SubCell"/>
</dbReference>
<dbReference type="GO" id="GO:0009236">
    <property type="term" value="P:cobalamin biosynthetic process"/>
    <property type="evidence" value="ECO:0007669"/>
    <property type="project" value="UniProtKB-UniRule"/>
</dbReference>
<evidence type="ECO:0000256" key="12">
    <source>
        <dbReference type="ARBA" id="ARBA00022989"/>
    </source>
</evidence>
<proteinExistence type="inferred from homology"/>
<keyword evidence="12 19" id="KW-1133">Transmembrane helix</keyword>
<feature type="transmembrane region" description="Helical" evidence="19">
    <location>
        <begin position="212"/>
        <end position="229"/>
    </location>
</feature>
<evidence type="ECO:0000256" key="9">
    <source>
        <dbReference type="ARBA" id="ARBA00022679"/>
    </source>
</evidence>
<comment type="cofactor">
    <cofactor evidence="1 19">
        <name>Mg(2+)</name>
        <dbReference type="ChEBI" id="CHEBI:18420"/>
    </cofactor>
</comment>
<evidence type="ECO:0000256" key="13">
    <source>
        <dbReference type="ARBA" id="ARBA00023136"/>
    </source>
</evidence>
<evidence type="ECO:0000256" key="18">
    <source>
        <dbReference type="ARBA" id="ARBA00049504"/>
    </source>
</evidence>
<keyword evidence="21" id="KW-1185">Reference proteome</keyword>
<keyword evidence="13 19" id="KW-0472">Membrane</keyword>
<evidence type="ECO:0000256" key="6">
    <source>
        <dbReference type="ARBA" id="ARBA00015850"/>
    </source>
</evidence>
<evidence type="ECO:0000256" key="17">
    <source>
        <dbReference type="ARBA" id="ARBA00048623"/>
    </source>
</evidence>
<evidence type="ECO:0000256" key="5">
    <source>
        <dbReference type="ARBA" id="ARBA00013200"/>
    </source>
</evidence>
<dbReference type="PANTHER" id="PTHR34148">
    <property type="entry name" value="ADENOSYLCOBINAMIDE-GDP RIBAZOLETRANSFERASE"/>
    <property type="match status" value="1"/>
</dbReference>
<protein>
    <recommendedName>
        <fullName evidence="6 19">Adenosylcobinamide-GDP ribazoletransferase</fullName>
        <ecNumber evidence="5 19">2.7.8.26</ecNumber>
    </recommendedName>
    <alternativeName>
        <fullName evidence="16 19">Cobalamin synthase</fullName>
    </alternativeName>
    <alternativeName>
        <fullName evidence="15 19">Cobalamin-5'-phosphate synthase</fullName>
    </alternativeName>
</protein>
<evidence type="ECO:0000313" key="20">
    <source>
        <dbReference type="EMBL" id="EMY77263.1"/>
    </source>
</evidence>
<comment type="catalytic activity">
    <reaction evidence="17 19">
        <text>alpha-ribazole + adenosylcob(III)inamide-GDP = adenosylcob(III)alamin + GMP + H(+)</text>
        <dbReference type="Rhea" id="RHEA:16049"/>
        <dbReference type="ChEBI" id="CHEBI:10329"/>
        <dbReference type="ChEBI" id="CHEBI:15378"/>
        <dbReference type="ChEBI" id="CHEBI:18408"/>
        <dbReference type="ChEBI" id="CHEBI:58115"/>
        <dbReference type="ChEBI" id="CHEBI:60487"/>
        <dbReference type="EC" id="2.7.8.26"/>
    </reaction>
</comment>
<dbReference type="Proteomes" id="UP000012313">
    <property type="component" value="Unassembled WGS sequence"/>
</dbReference>
<evidence type="ECO:0000256" key="14">
    <source>
        <dbReference type="ARBA" id="ARBA00025228"/>
    </source>
</evidence>
<comment type="caution">
    <text evidence="20">The sequence shown here is derived from an EMBL/GenBank/DDBJ whole genome shotgun (WGS) entry which is preliminary data.</text>
</comment>
<dbReference type="EMBL" id="AOHC02000037">
    <property type="protein sequence ID" value="EMY77263.1"/>
    <property type="molecule type" value="Genomic_DNA"/>
</dbReference>
<evidence type="ECO:0000256" key="8">
    <source>
        <dbReference type="ARBA" id="ARBA00022573"/>
    </source>
</evidence>
<dbReference type="GO" id="GO:0008818">
    <property type="term" value="F:cobalamin 5'-phosphate synthase activity"/>
    <property type="evidence" value="ECO:0007669"/>
    <property type="project" value="UniProtKB-UniRule"/>
</dbReference>
<evidence type="ECO:0000256" key="2">
    <source>
        <dbReference type="ARBA" id="ARBA00004651"/>
    </source>
</evidence>
<comment type="function">
    <text evidence="14 19">Joins adenosylcobinamide-GDP and alpha-ribazole to generate adenosylcobalamin (Ado-cobalamin). Also synthesizes adenosylcobalamin 5'-phosphate from adenosylcobinamide-GDP and alpha-ribazole 5'-phosphate.</text>
</comment>
<dbReference type="EC" id="2.7.8.26" evidence="5 19"/>
<evidence type="ECO:0000256" key="10">
    <source>
        <dbReference type="ARBA" id="ARBA00022692"/>
    </source>
</evidence>
<evidence type="ECO:0000256" key="11">
    <source>
        <dbReference type="ARBA" id="ARBA00022842"/>
    </source>
</evidence>
<keyword evidence="11 19" id="KW-0460">Magnesium</keyword>
<dbReference type="PANTHER" id="PTHR34148:SF1">
    <property type="entry name" value="ADENOSYLCOBINAMIDE-GDP RIBAZOLETRANSFERASE"/>
    <property type="match status" value="1"/>
</dbReference>
<dbReference type="STRING" id="1218598.LEP1GSC060_3092"/>